<dbReference type="AlphaFoldDB" id="X0TFF0"/>
<feature type="non-terminal residue" evidence="1">
    <location>
        <position position="1"/>
    </location>
</feature>
<gene>
    <name evidence="1" type="ORF">S01H1_24205</name>
</gene>
<reference evidence="1" key="1">
    <citation type="journal article" date="2014" name="Front. Microbiol.">
        <title>High frequency of phylogenetically diverse reductive dehalogenase-homologous genes in deep subseafloor sedimentary metagenomes.</title>
        <authorList>
            <person name="Kawai M."/>
            <person name="Futagami T."/>
            <person name="Toyoda A."/>
            <person name="Takaki Y."/>
            <person name="Nishi S."/>
            <person name="Hori S."/>
            <person name="Arai W."/>
            <person name="Tsubouchi T."/>
            <person name="Morono Y."/>
            <person name="Uchiyama I."/>
            <person name="Ito T."/>
            <person name="Fujiyama A."/>
            <person name="Inagaki F."/>
            <person name="Takami H."/>
        </authorList>
    </citation>
    <scope>NUCLEOTIDE SEQUENCE</scope>
    <source>
        <strain evidence="1">Expedition CK06-06</strain>
    </source>
</reference>
<sequence>HKLVLEGLFGKVYKATTTKKLMDSGDLASLTVDCVILKYPAEECAACKKFKYQEEKDFIVGHKKRNEFVRDLTISLNNN</sequence>
<name>X0TFF0_9ZZZZ</name>
<evidence type="ECO:0000313" key="1">
    <source>
        <dbReference type="EMBL" id="GAF91924.1"/>
    </source>
</evidence>
<organism evidence="1">
    <name type="scientific">marine sediment metagenome</name>
    <dbReference type="NCBI Taxonomy" id="412755"/>
    <lineage>
        <taxon>unclassified sequences</taxon>
        <taxon>metagenomes</taxon>
        <taxon>ecological metagenomes</taxon>
    </lineage>
</organism>
<comment type="caution">
    <text evidence="1">The sequence shown here is derived from an EMBL/GenBank/DDBJ whole genome shotgun (WGS) entry which is preliminary data.</text>
</comment>
<feature type="non-terminal residue" evidence="1">
    <location>
        <position position="79"/>
    </location>
</feature>
<proteinExistence type="predicted"/>
<dbReference type="EMBL" id="BARS01014287">
    <property type="protein sequence ID" value="GAF91924.1"/>
    <property type="molecule type" value="Genomic_DNA"/>
</dbReference>
<accession>X0TFF0</accession>
<protein>
    <submittedName>
        <fullName evidence="1">Uncharacterized protein</fullName>
    </submittedName>
</protein>